<dbReference type="InterPro" id="IPR003594">
    <property type="entry name" value="HATPase_dom"/>
</dbReference>
<dbReference type="Pfam" id="PF13185">
    <property type="entry name" value="GAF_2"/>
    <property type="match status" value="1"/>
</dbReference>
<dbReference type="PRINTS" id="PR00344">
    <property type="entry name" value="BCTRLSENSOR"/>
</dbReference>
<dbReference type="InterPro" id="IPR029016">
    <property type="entry name" value="GAF-like_dom_sf"/>
</dbReference>
<evidence type="ECO:0000313" key="13">
    <source>
        <dbReference type="Proteomes" id="UP000199183"/>
    </source>
</evidence>
<dbReference type="SMART" id="SM00382">
    <property type="entry name" value="AAA"/>
    <property type="match status" value="1"/>
</dbReference>
<accession>A0A1H4NX19</accession>
<dbReference type="InterPro" id="IPR003018">
    <property type="entry name" value="GAF"/>
</dbReference>
<evidence type="ECO:0000256" key="9">
    <source>
        <dbReference type="ARBA" id="ARBA00023012"/>
    </source>
</evidence>
<keyword evidence="8" id="KW-0067">ATP-binding</keyword>
<dbReference type="SUPFAM" id="SSF47384">
    <property type="entry name" value="Homodimeric domain of signal transducing histidine kinase"/>
    <property type="match status" value="1"/>
</dbReference>
<dbReference type="CDD" id="cd00082">
    <property type="entry name" value="HisKA"/>
    <property type="match status" value="1"/>
</dbReference>
<dbReference type="EMBL" id="FNRY01000001">
    <property type="protein sequence ID" value="SEB99766.1"/>
    <property type="molecule type" value="Genomic_DNA"/>
</dbReference>
<sequence>MTTMGALTVQSARSAQAVLRVRDLSVNYGPLTALQGVDLNVYAGETVGIAGDNGAGKTTLLRCVLGDLDEARGEVWLDGERLTPRSAAPAGRIGVVWQHLVLSDNLDVAANLTLGKERRRMLTSQSKLHEHAQATLDELGIPIRDTSRPVWTLTAAERQLLAVARAVSPAPQLLLLDEPTAVLNRTDAVRVEELIRRFHDAGTTSLLVSHDVDQLFRLADRIVVLRHGHAVAQLDPARSHPDELLALMAGHDASSAPRRQLSRLQGLADQLTSAGPAAGLTLILSTLGAALGSRQLSLHVLEQSTLTCIGSVGLPRVLSEAWQSISLYAGSGPIPAAAVRGEVVVADLAGSDELAAYDSLFAKAGIASWWAVPFSSGSDLRGVISIYRAESGAPRADEMDLINLYAGYAAAALERDRLLAELTTRNKVLETIRSVLQTLAGQDSLDHGISTALRTLRSAIGADEIGLYESVAGSHLSCRAFAGAPDATPSARLAGAVEQSLSGLDDDGRASLRTVAGRGSRLFVRVSTTTVLAAEWTLRLAGDEERVLLEDAGHSIMLAEERARAELARHEMTALRRSQELQRQFLARLSHELRTPLTAIRGYASSLMQPDVTWDEESEHRFLSRISTESARLRTLVDDLLDFSMIESGMLRLRSDWVDLPLVVDAARSCLSAPAAAAVEVRCEDGVPVVWADHDRLEQVMVNLMDNAVRHNPPGTRVWVEIRSDGANDVVISVTDDGTGIQQGAGRRAGEGRPASTAGAGLGLSITRGIVEAHNGTLHEEAMRPGTRFLVRLPIEATARNAEADDA</sequence>
<dbReference type="Gene3D" id="1.10.287.130">
    <property type="match status" value="1"/>
</dbReference>
<dbReference type="SMART" id="SM00388">
    <property type="entry name" value="HisKA"/>
    <property type="match status" value="1"/>
</dbReference>
<dbReference type="InterPro" id="IPR003661">
    <property type="entry name" value="HisK_dim/P_dom"/>
</dbReference>
<keyword evidence="5" id="KW-0808">Transferase</keyword>
<dbReference type="Gene3D" id="3.30.450.40">
    <property type="match status" value="1"/>
</dbReference>
<dbReference type="GO" id="GO:0016887">
    <property type="term" value="F:ATP hydrolysis activity"/>
    <property type="evidence" value="ECO:0007669"/>
    <property type="project" value="InterPro"/>
</dbReference>
<evidence type="ECO:0000256" key="3">
    <source>
        <dbReference type="ARBA" id="ARBA00012438"/>
    </source>
</evidence>
<dbReference type="Gene3D" id="3.40.50.300">
    <property type="entry name" value="P-loop containing nucleotide triphosphate hydrolases"/>
    <property type="match status" value="1"/>
</dbReference>
<keyword evidence="9" id="KW-0902">Two-component regulatory system</keyword>
<dbReference type="Pfam" id="PF00512">
    <property type="entry name" value="HisKA"/>
    <property type="match status" value="1"/>
</dbReference>
<dbReference type="GO" id="GO:0005886">
    <property type="term" value="C:plasma membrane"/>
    <property type="evidence" value="ECO:0007669"/>
    <property type="project" value="UniProtKB-SubCell"/>
</dbReference>
<feature type="domain" description="Histidine kinase" evidence="10">
    <location>
        <begin position="588"/>
        <end position="797"/>
    </location>
</feature>
<dbReference type="InterPro" id="IPR003439">
    <property type="entry name" value="ABC_transporter-like_ATP-bd"/>
</dbReference>
<keyword evidence="7 12" id="KW-0418">Kinase</keyword>
<dbReference type="PANTHER" id="PTHR43790">
    <property type="entry name" value="CARBOHYDRATE TRANSPORT ATP-BINDING PROTEIN MG119-RELATED"/>
    <property type="match status" value="1"/>
</dbReference>
<evidence type="ECO:0000256" key="8">
    <source>
        <dbReference type="ARBA" id="ARBA00022840"/>
    </source>
</evidence>
<evidence type="ECO:0000259" key="11">
    <source>
        <dbReference type="PROSITE" id="PS50893"/>
    </source>
</evidence>
<comment type="catalytic activity">
    <reaction evidence="1">
        <text>ATP + protein L-histidine = ADP + protein N-phospho-L-histidine.</text>
        <dbReference type="EC" id="2.7.13.3"/>
    </reaction>
</comment>
<organism evidence="12 13">
    <name type="scientific">Paramicrobacterium humi</name>
    <dbReference type="NCBI Taxonomy" id="640635"/>
    <lineage>
        <taxon>Bacteria</taxon>
        <taxon>Bacillati</taxon>
        <taxon>Actinomycetota</taxon>
        <taxon>Actinomycetes</taxon>
        <taxon>Micrococcales</taxon>
        <taxon>Microbacteriaceae</taxon>
        <taxon>Paramicrobacterium</taxon>
    </lineage>
</organism>
<name>A0A1H4NX19_9MICO</name>
<proteinExistence type="predicted"/>
<dbReference type="GO" id="GO:0005524">
    <property type="term" value="F:ATP binding"/>
    <property type="evidence" value="ECO:0007669"/>
    <property type="project" value="UniProtKB-KW"/>
</dbReference>
<evidence type="ECO:0000259" key="10">
    <source>
        <dbReference type="PROSITE" id="PS50109"/>
    </source>
</evidence>
<dbReference type="STRING" id="640635.SAMN04489806_2331"/>
<evidence type="ECO:0000256" key="5">
    <source>
        <dbReference type="ARBA" id="ARBA00022679"/>
    </source>
</evidence>
<dbReference type="OrthoDB" id="9806130at2"/>
<dbReference type="GO" id="GO:0000155">
    <property type="term" value="F:phosphorelay sensor kinase activity"/>
    <property type="evidence" value="ECO:0007669"/>
    <property type="project" value="InterPro"/>
</dbReference>
<keyword evidence="13" id="KW-1185">Reference proteome</keyword>
<reference evidence="12 13" key="1">
    <citation type="submission" date="2016-10" db="EMBL/GenBank/DDBJ databases">
        <authorList>
            <person name="de Groot N.N."/>
        </authorList>
    </citation>
    <scope>NUCLEOTIDE SEQUENCE [LARGE SCALE GENOMIC DNA]</scope>
    <source>
        <strain evidence="12 13">DSM 21799</strain>
    </source>
</reference>
<dbReference type="SUPFAM" id="SSF52540">
    <property type="entry name" value="P-loop containing nucleoside triphosphate hydrolases"/>
    <property type="match status" value="1"/>
</dbReference>
<dbReference type="InterPro" id="IPR005467">
    <property type="entry name" value="His_kinase_dom"/>
</dbReference>
<comment type="subcellular location">
    <subcellularLocation>
        <location evidence="2">Cell membrane</location>
    </subcellularLocation>
</comment>
<dbReference type="FunFam" id="1.10.287.130:FF:000001">
    <property type="entry name" value="Two-component sensor histidine kinase"/>
    <property type="match status" value="1"/>
</dbReference>
<dbReference type="Gene3D" id="3.30.565.10">
    <property type="entry name" value="Histidine kinase-like ATPase, C-terminal domain"/>
    <property type="match status" value="1"/>
</dbReference>
<protein>
    <recommendedName>
        <fullName evidence="3">histidine kinase</fullName>
        <ecNumber evidence="3">2.7.13.3</ecNumber>
    </recommendedName>
</protein>
<dbReference type="PROSITE" id="PS50109">
    <property type="entry name" value="HIS_KIN"/>
    <property type="match status" value="1"/>
</dbReference>
<evidence type="ECO:0000256" key="6">
    <source>
        <dbReference type="ARBA" id="ARBA00022741"/>
    </source>
</evidence>
<dbReference type="Pfam" id="PF00005">
    <property type="entry name" value="ABC_tran"/>
    <property type="match status" value="1"/>
</dbReference>
<evidence type="ECO:0000256" key="7">
    <source>
        <dbReference type="ARBA" id="ARBA00022777"/>
    </source>
</evidence>
<evidence type="ECO:0000256" key="4">
    <source>
        <dbReference type="ARBA" id="ARBA00022553"/>
    </source>
</evidence>
<dbReference type="InterPro" id="IPR036890">
    <property type="entry name" value="HATPase_C_sf"/>
</dbReference>
<dbReference type="InterPro" id="IPR027417">
    <property type="entry name" value="P-loop_NTPase"/>
</dbReference>
<dbReference type="InterPro" id="IPR050107">
    <property type="entry name" value="ABC_carbohydrate_import_ATPase"/>
</dbReference>
<evidence type="ECO:0000256" key="2">
    <source>
        <dbReference type="ARBA" id="ARBA00004236"/>
    </source>
</evidence>
<dbReference type="InterPro" id="IPR036097">
    <property type="entry name" value="HisK_dim/P_sf"/>
</dbReference>
<dbReference type="SUPFAM" id="SSF55781">
    <property type="entry name" value="GAF domain-like"/>
    <property type="match status" value="1"/>
</dbReference>
<dbReference type="Pfam" id="PF02518">
    <property type="entry name" value="HATPase_c"/>
    <property type="match status" value="1"/>
</dbReference>
<dbReference type="AlphaFoldDB" id="A0A1H4NX19"/>
<feature type="domain" description="ABC transporter" evidence="11">
    <location>
        <begin position="19"/>
        <end position="252"/>
    </location>
</feature>
<evidence type="ECO:0000313" key="12">
    <source>
        <dbReference type="EMBL" id="SEB99766.1"/>
    </source>
</evidence>
<dbReference type="PANTHER" id="PTHR43790:SF8">
    <property type="entry name" value="SUGAR ABC TRANSPORTER ATP-BINDING PROTEIN"/>
    <property type="match status" value="1"/>
</dbReference>
<dbReference type="SUPFAM" id="SSF55874">
    <property type="entry name" value="ATPase domain of HSP90 chaperone/DNA topoisomerase II/histidine kinase"/>
    <property type="match status" value="1"/>
</dbReference>
<evidence type="ECO:0000256" key="1">
    <source>
        <dbReference type="ARBA" id="ARBA00000085"/>
    </source>
</evidence>
<dbReference type="Proteomes" id="UP000199183">
    <property type="component" value="Unassembled WGS sequence"/>
</dbReference>
<gene>
    <name evidence="12" type="ORF">SAMN04489806_2331</name>
</gene>
<dbReference type="PROSITE" id="PS50893">
    <property type="entry name" value="ABC_TRANSPORTER_2"/>
    <property type="match status" value="1"/>
</dbReference>
<keyword evidence="6" id="KW-0547">Nucleotide-binding</keyword>
<dbReference type="EC" id="2.7.13.3" evidence="3"/>
<dbReference type="CDD" id="cd00075">
    <property type="entry name" value="HATPase"/>
    <property type="match status" value="1"/>
</dbReference>
<dbReference type="SMART" id="SM00387">
    <property type="entry name" value="HATPase_c"/>
    <property type="match status" value="1"/>
</dbReference>
<keyword evidence="4" id="KW-0597">Phosphoprotein</keyword>
<dbReference type="InterPro" id="IPR003593">
    <property type="entry name" value="AAA+_ATPase"/>
</dbReference>
<dbReference type="InterPro" id="IPR004358">
    <property type="entry name" value="Sig_transdc_His_kin-like_C"/>
</dbReference>